<evidence type="ECO:0000313" key="4">
    <source>
        <dbReference type="Proteomes" id="UP000518752"/>
    </source>
</evidence>
<proteinExistence type="predicted"/>
<feature type="transmembrane region" description="Helical" evidence="2">
    <location>
        <begin position="254"/>
        <end position="277"/>
    </location>
</feature>
<feature type="compositionally biased region" description="Gly residues" evidence="1">
    <location>
        <begin position="229"/>
        <end position="240"/>
    </location>
</feature>
<sequence length="373" mass="38958">MPDDGHTESSLAASRLKPSSSYGWVGPVSRKLSLSRRYPSFLLKMLALCLSSPFLLLLSATLTINGSPAVFFFAAEAVPTNITIDDTNSAFTFESEWVAGPCHNCAAQLDQNLTYDGTWHDGGARTGLSGQLKFSGTAVYLYGVTSQDDTGAINFTIDGQSTKPFDPSFGVPAVVHAYNFNFLSLTGLSNASHTLGFTAILAANTSQTVLIDYATVTFDNSSSSSGSQNGSGEGVGGLGSGTPPSPKKSSNKSALIGGIVGGIAGAILLLLVIFFFIRGRKHRSVPVKKETNIEPFQTGNPAGEQAGIPSSTSKARLPAPTTTNDLLNLPLPLPRAETPARSSASVGGDAIRNDGDVTPSDLPLPYLQPDIIL</sequence>
<dbReference type="Proteomes" id="UP000518752">
    <property type="component" value="Unassembled WGS sequence"/>
</dbReference>
<dbReference type="Gene3D" id="2.60.120.260">
    <property type="entry name" value="Galactose-binding domain-like"/>
    <property type="match status" value="1"/>
</dbReference>
<keyword evidence="2" id="KW-0472">Membrane</keyword>
<keyword evidence="4" id="KW-1185">Reference proteome</keyword>
<feature type="region of interest" description="Disordered" evidence="1">
    <location>
        <begin position="220"/>
        <end position="251"/>
    </location>
</feature>
<evidence type="ECO:0000313" key="3">
    <source>
        <dbReference type="EMBL" id="KAF5375467.1"/>
    </source>
</evidence>
<feature type="compositionally biased region" description="Polar residues" evidence="1">
    <location>
        <begin position="8"/>
        <end position="20"/>
    </location>
</feature>
<gene>
    <name evidence="3" type="ORF">D9757_009941</name>
</gene>
<feature type="region of interest" description="Disordered" evidence="1">
    <location>
        <begin position="291"/>
        <end position="359"/>
    </location>
</feature>
<dbReference type="OrthoDB" id="3045159at2759"/>
<protein>
    <submittedName>
        <fullName evidence="3">Uncharacterized protein</fullName>
    </submittedName>
</protein>
<evidence type="ECO:0000256" key="1">
    <source>
        <dbReference type="SAM" id="MobiDB-lite"/>
    </source>
</evidence>
<keyword evidence="2" id="KW-1133">Transmembrane helix</keyword>
<feature type="compositionally biased region" description="Low complexity" evidence="1">
    <location>
        <begin position="317"/>
        <end position="330"/>
    </location>
</feature>
<reference evidence="3 4" key="1">
    <citation type="journal article" date="2020" name="ISME J.">
        <title>Uncovering the hidden diversity of litter-decomposition mechanisms in mushroom-forming fungi.</title>
        <authorList>
            <person name="Floudas D."/>
            <person name="Bentzer J."/>
            <person name="Ahren D."/>
            <person name="Johansson T."/>
            <person name="Persson P."/>
            <person name="Tunlid A."/>
        </authorList>
    </citation>
    <scope>NUCLEOTIDE SEQUENCE [LARGE SCALE GENOMIC DNA]</scope>
    <source>
        <strain evidence="3 4">CBS 406.79</strain>
    </source>
</reference>
<comment type="caution">
    <text evidence="3">The sequence shown here is derived from an EMBL/GenBank/DDBJ whole genome shotgun (WGS) entry which is preliminary data.</text>
</comment>
<keyword evidence="2" id="KW-0812">Transmembrane</keyword>
<feature type="transmembrane region" description="Helical" evidence="2">
    <location>
        <begin position="41"/>
        <end position="62"/>
    </location>
</feature>
<evidence type="ECO:0000256" key="2">
    <source>
        <dbReference type="SAM" id="Phobius"/>
    </source>
</evidence>
<name>A0A8H5H2H7_9AGAR</name>
<accession>A0A8H5H2H7</accession>
<dbReference type="EMBL" id="JAACJN010000097">
    <property type="protein sequence ID" value="KAF5375467.1"/>
    <property type="molecule type" value="Genomic_DNA"/>
</dbReference>
<organism evidence="3 4">
    <name type="scientific">Collybiopsis confluens</name>
    <dbReference type="NCBI Taxonomy" id="2823264"/>
    <lineage>
        <taxon>Eukaryota</taxon>
        <taxon>Fungi</taxon>
        <taxon>Dikarya</taxon>
        <taxon>Basidiomycota</taxon>
        <taxon>Agaricomycotina</taxon>
        <taxon>Agaricomycetes</taxon>
        <taxon>Agaricomycetidae</taxon>
        <taxon>Agaricales</taxon>
        <taxon>Marasmiineae</taxon>
        <taxon>Omphalotaceae</taxon>
        <taxon>Collybiopsis</taxon>
    </lineage>
</organism>
<feature type="region of interest" description="Disordered" evidence="1">
    <location>
        <begin position="1"/>
        <end position="20"/>
    </location>
</feature>
<dbReference type="AlphaFoldDB" id="A0A8H5H2H7"/>